<dbReference type="Proteomes" id="UP000282574">
    <property type="component" value="Unassembled WGS sequence"/>
</dbReference>
<dbReference type="RefSeq" id="WP_106167196.1">
    <property type="nucleotide sequence ID" value="NZ_JAVKZF010000003.1"/>
</dbReference>
<evidence type="ECO:0000256" key="2">
    <source>
        <dbReference type="ARBA" id="ARBA00022448"/>
    </source>
</evidence>
<dbReference type="PROSITE" id="PS51257">
    <property type="entry name" value="PROKAR_LIPOPROTEIN"/>
    <property type="match status" value="1"/>
</dbReference>
<feature type="signal peptide" evidence="4">
    <location>
        <begin position="1"/>
        <end position="25"/>
    </location>
</feature>
<comment type="function">
    <text evidence="4">Involved in the system for phosphate transport across the cytoplasmic membrane.</text>
</comment>
<keyword evidence="7" id="KW-1185">Reference proteome</keyword>
<dbReference type="InterPro" id="IPR011862">
    <property type="entry name" value="Phos-bd"/>
</dbReference>
<reference evidence="6 7" key="1">
    <citation type="journal article" date="2019" name="Genome Biol. Evol.">
        <title>Day and night: Metabolic profiles and evolutionary relationships of six axenic non-marine cyanobacteria.</title>
        <authorList>
            <person name="Will S.E."/>
            <person name="Henke P."/>
            <person name="Boedeker C."/>
            <person name="Huang S."/>
            <person name="Brinkmann H."/>
            <person name="Rohde M."/>
            <person name="Jarek M."/>
            <person name="Friedl T."/>
            <person name="Seufert S."/>
            <person name="Schumacher M."/>
            <person name="Overmann J."/>
            <person name="Neumann-Schaal M."/>
            <person name="Petersen J."/>
        </authorList>
    </citation>
    <scope>NUCLEOTIDE SEQUENCE [LARGE SCALE GENOMIC DNA]</scope>
    <source>
        <strain evidence="6 7">SAG 39.79</strain>
    </source>
</reference>
<dbReference type="AlphaFoldDB" id="A0AB37UM67"/>
<evidence type="ECO:0000313" key="6">
    <source>
        <dbReference type="EMBL" id="RUT12455.1"/>
    </source>
</evidence>
<dbReference type="Pfam" id="PF12849">
    <property type="entry name" value="PBP_like_2"/>
    <property type="match status" value="1"/>
</dbReference>
<keyword evidence="2 4" id="KW-0813">Transport</keyword>
<sequence>MLQQYKLASVSVMSFMLGLFGCTNTQTTDTAVDFPQALNVAQRNITTNRLSGSVVIDGSSTVFPISQAMAAAFTQDNPDVKVNVGISGTGGGFKKFCAGETDITGASRPINMQEMELCQQNKVEYTELPIAFDGLAVVVNPQNNFVSCLKTGELRQMWEPAAQGKINNWNQVRGSFPNQPLQLYGPDAESGTVDYFTLATVGQEGKSRTDYKSNANDDALVQGVAANPNALGYFGYAYYLKNQDKLKLVAIDSGSGCVQPSPETIANSSYQPLSRPVFIYVKKVAAARPEVSAFTNFYLNPDNANLVLQVGDVPLPNITLRAAASRFNRGMTGTNFGGRGAIIGVAQEGL</sequence>
<dbReference type="SUPFAM" id="SSF53850">
    <property type="entry name" value="Periplasmic binding protein-like II"/>
    <property type="match status" value="1"/>
</dbReference>
<evidence type="ECO:0000256" key="1">
    <source>
        <dbReference type="ARBA" id="ARBA00008725"/>
    </source>
</evidence>
<dbReference type="FunFam" id="3.40.190.10:FF:000055">
    <property type="entry name" value="Phosphate ABC transporter, phosphate-binding protein"/>
    <property type="match status" value="1"/>
</dbReference>
<keyword evidence="3 4" id="KW-0732">Signal</keyword>
<dbReference type="InterPro" id="IPR050811">
    <property type="entry name" value="Phosphate_ABC_transporter"/>
</dbReference>
<gene>
    <name evidence="6" type="ORF">DSM107010_22560</name>
</gene>
<dbReference type="GO" id="GO:0006817">
    <property type="term" value="P:phosphate ion transport"/>
    <property type="evidence" value="ECO:0007669"/>
    <property type="project" value="UniProtKB-UniRule"/>
</dbReference>
<comment type="similarity">
    <text evidence="1 4">Belongs to the PstS family.</text>
</comment>
<keyword evidence="4" id="KW-0592">Phosphate transport</keyword>
<dbReference type="InterPro" id="IPR024370">
    <property type="entry name" value="PBP_domain"/>
</dbReference>
<evidence type="ECO:0000256" key="4">
    <source>
        <dbReference type="RuleBase" id="RU367119"/>
    </source>
</evidence>
<dbReference type="NCBIfam" id="TIGR02136">
    <property type="entry name" value="ptsS_2"/>
    <property type="match status" value="1"/>
</dbReference>
<protein>
    <recommendedName>
        <fullName evidence="4">Phosphate-binding protein</fullName>
    </recommendedName>
</protein>
<dbReference type="GO" id="GO:0042301">
    <property type="term" value="F:phosphate ion binding"/>
    <property type="evidence" value="ECO:0007669"/>
    <property type="project" value="UniProtKB-UniRule"/>
</dbReference>
<feature type="domain" description="PBP" evidence="5">
    <location>
        <begin position="48"/>
        <end position="300"/>
    </location>
</feature>
<dbReference type="EMBL" id="RSCK01000014">
    <property type="protein sequence ID" value="RUT12455.1"/>
    <property type="molecule type" value="Genomic_DNA"/>
</dbReference>
<dbReference type="Gene3D" id="3.40.190.10">
    <property type="entry name" value="Periplasmic binding protein-like II"/>
    <property type="match status" value="2"/>
</dbReference>
<proteinExistence type="inferred from homology"/>
<feature type="chain" id="PRO_5044042179" description="Phosphate-binding protein" evidence="4">
    <location>
        <begin position="26"/>
        <end position="350"/>
    </location>
</feature>
<dbReference type="PANTHER" id="PTHR30570:SF1">
    <property type="entry name" value="PHOSPHATE-BINDING PROTEIN PSTS"/>
    <property type="match status" value="1"/>
</dbReference>
<evidence type="ECO:0000256" key="3">
    <source>
        <dbReference type="ARBA" id="ARBA00022729"/>
    </source>
</evidence>
<evidence type="ECO:0000259" key="5">
    <source>
        <dbReference type="Pfam" id="PF12849"/>
    </source>
</evidence>
<comment type="caution">
    <text evidence="6">The sequence shown here is derived from an EMBL/GenBank/DDBJ whole genome shotgun (WGS) entry which is preliminary data.</text>
</comment>
<evidence type="ECO:0000313" key="7">
    <source>
        <dbReference type="Proteomes" id="UP000282574"/>
    </source>
</evidence>
<name>A0AB37UM67_9CYAN</name>
<accession>A0AB37UM67</accession>
<dbReference type="CDD" id="cd13654">
    <property type="entry name" value="PBP2_phosphate_like_2"/>
    <property type="match status" value="1"/>
</dbReference>
<organism evidence="6 7">
    <name type="scientific">Chroococcidiopsis cubana SAG 39.79</name>
    <dbReference type="NCBI Taxonomy" id="388085"/>
    <lineage>
        <taxon>Bacteria</taxon>
        <taxon>Bacillati</taxon>
        <taxon>Cyanobacteriota</taxon>
        <taxon>Cyanophyceae</taxon>
        <taxon>Chroococcidiopsidales</taxon>
        <taxon>Chroococcidiopsidaceae</taxon>
        <taxon>Chroococcidiopsis</taxon>
    </lineage>
</organism>
<dbReference type="PANTHER" id="PTHR30570">
    <property type="entry name" value="PERIPLASMIC PHOSPHATE BINDING COMPONENT OF PHOSPHATE ABC TRANSPORTER"/>
    <property type="match status" value="1"/>
</dbReference>